<dbReference type="KEGG" id="lpav:PLANPX_5180"/>
<feature type="signal peptide" evidence="1">
    <location>
        <begin position="1"/>
        <end position="37"/>
    </location>
</feature>
<keyword evidence="1" id="KW-0732">Signal</keyword>
<name>A0A5K7XGI8_9BACT</name>
<evidence type="ECO:0000313" key="3">
    <source>
        <dbReference type="Proteomes" id="UP000326837"/>
    </source>
</evidence>
<protein>
    <submittedName>
        <fullName evidence="2">Uncharacterized protein</fullName>
    </submittedName>
</protein>
<evidence type="ECO:0000256" key="1">
    <source>
        <dbReference type="SAM" id="SignalP"/>
    </source>
</evidence>
<accession>A0A5K7XGI8</accession>
<gene>
    <name evidence="2" type="ORF">PLANPX_5180</name>
</gene>
<dbReference type="AlphaFoldDB" id="A0A5K7XGI8"/>
<proteinExistence type="predicted"/>
<keyword evidence="3" id="KW-1185">Reference proteome</keyword>
<dbReference type="Proteomes" id="UP000326837">
    <property type="component" value="Chromosome"/>
</dbReference>
<reference evidence="3" key="1">
    <citation type="submission" date="2019-10" db="EMBL/GenBank/DDBJ databases">
        <title>Lacipirellula parvula gen. nov., sp. nov., representing a lineage of planctomycetes widespread in freshwater anoxic habitats, and description of the family Lacipirellulaceae.</title>
        <authorList>
            <person name="Dedysh S.N."/>
            <person name="Kulichevskaya I.S."/>
            <person name="Beletsky A.V."/>
            <person name="Rakitin A.L."/>
            <person name="Mardanov A.V."/>
            <person name="Ivanova A.A."/>
            <person name="Saltykova V.X."/>
            <person name="Rijpstra W.I.C."/>
            <person name="Sinninghe Damste J.S."/>
            <person name="Ravin N.V."/>
        </authorList>
    </citation>
    <scope>NUCLEOTIDE SEQUENCE [LARGE SCALE GENOMIC DNA]</scope>
    <source>
        <strain evidence="3">PX69</strain>
    </source>
</reference>
<sequence>MVEKRRNTARVKWRATVIRRLIFAIIAVACVASATHAMDSVSSEGTWPTSWPKELEGLRKQAISVVGGTDCRIHHEITFDQRDAFEAAWPFILALKSKGAPLIILRSPDPNMSRALESGVRVWPAVRSAPKSEVATPRNPNASNMRARWANCTFIELVVDGKVVDLNRISLPADTPIIDRRFDVKKRIDK</sequence>
<evidence type="ECO:0000313" key="2">
    <source>
        <dbReference type="EMBL" id="BBO35568.1"/>
    </source>
</evidence>
<feature type="chain" id="PRO_5024855755" evidence="1">
    <location>
        <begin position="38"/>
        <end position="190"/>
    </location>
</feature>
<organism evidence="2 3">
    <name type="scientific">Lacipirellula parvula</name>
    <dbReference type="NCBI Taxonomy" id="2650471"/>
    <lineage>
        <taxon>Bacteria</taxon>
        <taxon>Pseudomonadati</taxon>
        <taxon>Planctomycetota</taxon>
        <taxon>Planctomycetia</taxon>
        <taxon>Pirellulales</taxon>
        <taxon>Lacipirellulaceae</taxon>
        <taxon>Lacipirellula</taxon>
    </lineage>
</organism>
<dbReference type="EMBL" id="AP021861">
    <property type="protein sequence ID" value="BBO35568.1"/>
    <property type="molecule type" value="Genomic_DNA"/>
</dbReference>